<name>A0A051UK36_9MYCO</name>
<dbReference type="EMBL" id="JLXW01000001">
    <property type="protein sequence ID" value="KBZ69547.1"/>
    <property type="molecule type" value="Genomic_DNA"/>
</dbReference>
<comment type="caution">
    <text evidence="1">The sequence shown here is derived from an EMBL/GenBank/DDBJ whole genome shotgun (WGS) entry which is preliminary data.</text>
</comment>
<reference evidence="1 2" key="1">
    <citation type="submission" date="2014-04" db="EMBL/GenBank/DDBJ databases">
        <title>The Genome Sequence of Mycobacterium tuberculosis TKK-01-0051.</title>
        <authorList>
            <consortium name="The Broad Institute Genomics Platform"/>
            <consortium name="The Broad Institute Genome Sequencing Center for Infectious Disease"/>
            <person name="Earl A.M."/>
            <person name="Cohen K."/>
            <person name="Pym A."/>
            <person name="Bishai W."/>
            <person name="Maharaj K."/>
            <person name="Desjardins C."/>
            <person name="Abeel T."/>
            <person name="Young S."/>
            <person name="Zeng Q."/>
            <person name="Gargeya S."/>
            <person name="Abouelleil A."/>
            <person name="Alvarado L."/>
            <person name="Chapman S.B."/>
            <person name="Gainer-Dewar J."/>
            <person name="Goldberg J."/>
            <person name="Griggs A."/>
            <person name="Gujja S."/>
            <person name="Hansen M."/>
            <person name="Howarth C."/>
            <person name="Imamovic A."/>
            <person name="Larimer J."/>
            <person name="Murphy C."/>
            <person name="Naylor J."/>
            <person name="Pearson M."/>
            <person name="Poon T.W."/>
            <person name="Priest M."/>
            <person name="Roberts A."/>
            <person name="Saif S."/>
            <person name="Shea T."/>
            <person name="Sykes S."/>
            <person name="Wortman J."/>
            <person name="Nusbaum C."/>
            <person name="Birren B."/>
        </authorList>
    </citation>
    <scope>NUCLEOTIDE SEQUENCE [LARGE SCALE GENOMIC DNA]</scope>
    <source>
        <strain evidence="1 2">TKK-01-0051</strain>
    </source>
</reference>
<dbReference type="GeneID" id="58487661"/>
<protein>
    <submittedName>
        <fullName evidence="1">Uncharacterized protein</fullName>
    </submittedName>
</protein>
<evidence type="ECO:0000313" key="1">
    <source>
        <dbReference type="EMBL" id="KBZ69547.1"/>
    </source>
</evidence>
<proteinExistence type="predicted"/>
<organism evidence="1 2">
    <name type="scientific">Mycobacterium [tuberculosis] TKK-01-0051</name>
    <dbReference type="NCBI Taxonomy" id="1324261"/>
    <lineage>
        <taxon>Bacteria</taxon>
        <taxon>Bacillati</taxon>
        <taxon>Actinomycetota</taxon>
        <taxon>Actinomycetes</taxon>
        <taxon>Mycobacteriales</taxon>
        <taxon>Mycobacteriaceae</taxon>
        <taxon>Mycobacterium</taxon>
        <taxon>Mycobacterium avium complex (MAC)</taxon>
    </lineage>
</organism>
<dbReference type="RefSeq" id="WP_157373221.1">
    <property type="nucleotide sequence ID" value="NZ_KK328284.1"/>
</dbReference>
<dbReference type="Proteomes" id="UP000025947">
    <property type="component" value="Unassembled WGS sequence"/>
</dbReference>
<sequence length="56" mass="6317">MAIEHGRARCPRCMAWAQYRFLERDDDKLEYQVCCDACGNLYSEVTVASTVTTPAA</sequence>
<dbReference type="HOGENOM" id="CLU_212722_0_0_11"/>
<dbReference type="AlphaFoldDB" id="A0A051UK36"/>
<dbReference type="PATRIC" id="fig|1324261.3.peg.274"/>
<accession>A0A051UK36</accession>
<keyword evidence="2" id="KW-1185">Reference proteome</keyword>
<gene>
    <name evidence="1" type="ORF">K875_00265</name>
</gene>
<evidence type="ECO:0000313" key="2">
    <source>
        <dbReference type="Proteomes" id="UP000025947"/>
    </source>
</evidence>